<organism evidence="7 8">
    <name type="scientific">Methanolobus zinderi</name>
    <dbReference type="NCBI Taxonomy" id="536044"/>
    <lineage>
        <taxon>Archaea</taxon>
        <taxon>Methanobacteriati</taxon>
        <taxon>Methanobacteriota</taxon>
        <taxon>Stenosarchaea group</taxon>
        <taxon>Methanomicrobia</taxon>
        <taxon>Methanosarcinales</taxon>
        <taxon>Methanosarcinaceae</taxon>
        <taxon>Methanolobus</taxon>
    </lineage>
</organism>
<accession>A0A7D5J7V6</accession>
<dbReference type="OrthoDB" id="7144at2157"/>
<dbReference type="PROSITE" id="PS00700">
    <property type="entry name" value="RIBOSOMAL_L6_2"/>
    <property type="match status" value="1"/>
</dbReference>
<dbReference type="RefSeq" id="WP_176964353.1">
    <property type="nucleotide sequence ID" value="NZ_CP058215.1"/>
</dbReference>
<reference evidence="7 8" key="1">
    <citation type="submission" date="2020-06" db="EMBL/GenBank/DDBJ databases">
        <title>Methanolobus halotolerans sp. nov., isolated from a saline lake Tus in Siberia.</title>
        <authorList>
            <person name="Shen Y."/>
            <person name="Chen S.-C."/>
            <person name="Lai M.-C."/>
            <person name="Huang H.-H."/>
            <person name="Chiu H.-H."/>
            <person name="Tang S.-L."/>
            <person name="Rogozin D.Y."/>
            <person name="Degermendzhy A.G."/>
        </authorList>
    </citation>
    <scope>NUCLEOTIDE SEQUENCE [LARGE SCALE GENOMIC DNA]</scope>
    <source>
        <strain evidence="7 8">DSM 21339</strain>
    </source>
</reference>
<evidence type="ECO:0000256" key="4">
    <source>
        <dbReference type="ARBA" id="ARBA00023274"/>
    </source>
</evidence>
<dbReference type="AlphaFoldDB" id="A0A7D5J7V6"/>
<dbReference type="NCBIfam" id="TIGR03653">
    <property type="entry name" value="uL6_arch"/>
    <property type="match status" value="1"/>
</dbReference>
<dbReference type="InterPro" id="IPR020040">
    <property type="entry name" value="Ribosomal_uL6_a/b-dom"/>
</dbReference>
<sequence>MAKEIKKEIPIPEDVTVTFSGKILSVSGPKGKNERMFWYPGINIEIADSEIIIDTPFSKKTQKAMVGTFASHVRNMLHGVTEGFEYRMKVVYSHFPMQVKAEGNKLTIGNFLGEKKSRSAKILGDTTVKVSGDEVIITGVNKEDVGQTAANIEQATKIKRFDPRIFQDGIYIVEKTA</sequence>
<dbReference type="PANTHER" id="PTHR11655">
    <property type="entry name" value="60S/50S RIBOSOMAL PROTEIN L6/L9"/>
    <property type="match status" value="1"/>
</dbReference>
<evidence type="ECO:0000259" key="6">
    <source>
        <dbReference type="Pfam" id="PF00347"/>
    </source>
</evidence>
<evidence type="ECO:0000313" key="7">
    <source>
        <dbReference type="EMBL" id="QLC49290.1"/>
    </source>
</evidence>
<keyword evidence="2 5" id="KW-0694">RNA-binding</keyword>
<dbReference type="GeneID" id="55820594"/>
<gene>
    <name evidence="5" type="primary">rpl6</name>
    <name evidence="7" type="ORF">HWN40_02925</name>
</gene>
<dbReference type="HAMAP" id="MF_01365_A">
    <property type="entry name" value="Ribosomal_uL6_A"/>
    <property type="match status" value="1"/>
</dbReference>
<protein>
    <recommendedName>
        <fullName evidence="5">Large ribosomal subunit protein uL6</fullName>
    </recommendedName>
</protein>
<dbReference type="PIRSF" id="PIRSF002162">
    <property type="entry name" value="Ribosomal_L6"/>
    <property type="match status" value="1"/>
</dbReference>
<keyword evidence="4 5" id="KW-0687">Ribonucleoprotein</keyword>
<dbReference type="Pfam" id="PF00347">
    <property type="entry name" value="Ribosomal_L6"/>
    <property type="match status" value="2"/>
</dbReference>
<dbReference type="Proteomes" id="UP000509594">
    <property type="component" value="Chromosome"/>
</dbReference>
<evidence type="ECO:0000256" key="2">
    <source>
        <dbReference type="ARBA" id="ARBA00022884"/>
    </source>
</evidence>
<evidence type="ECO:0000313" key="8">
    <source>
        <dbReference type="Proteomes" id="UP000509594"/>
    </source>
</evidence>
<dbReference type="KEGG" id="mzi:HWN40_02925"/>
<keyword evidence="8" id="KW-1185">Reference proteome</keyword>
<dbReference type="InterPro" id="IPR002359">
    <property type="entry name" value="Ribosomal_uL6_CS2"/>
</dbReference>
<evidence type="ECO:0000256" key="5">
    <source>
        <dbReference type="HAMAP-Rule" id="MF_01365"/>
    </source>
</evidence>
<proteinExistence type="inferred from homology"/>
<comment type="function">
    <text evidence="5">This protein binds to the 23S rRNA, and is important in its secondary structure. It is located near the subunit interface in the base of the L7/L12 stalk, and near the tRNA binding site of the peptidyltransferase center.</text>
</comment>
<feature type="domain" description="Large ribosomal subunit protein uL6 alpha-beta" evidence="6">
    <location>
        <begin position="95"/>
        <end position="169"/>
    </location>
</feature>
<dbReference type="EMBL" id="CP058215">
    <property type="protein sequence ID" value="QLC49290.1"/>
    <property type="molecule type" value="Genomic_DNA"/>
</dbReference>
<comment type="subunit">
    <text evidence="5">Part of the 50S ribosomal subunit.</text>
</comment>
<evidence type="ECO:0000256" key="1">
    <source>
        <dbReference type="ARBA" id="ARBA00022730"/>
    </source>
</evidence>
<dbReference type="GO" id="GO:0019843">
    <property type="term" value="F:rRNA binding"/>
    <property type="evidence" value="ECO:0007669"/>
    <property type="project" value="UniProtKB-UniRule"/>
</dbReference>
<dbReference type="NCBIfam" id="NF004037">
    <property type="entry name" value="PRK05518.1"/>
    <property type="match status" value="1"/>
</dbReference>
<name>A0A7D5J7V6_9EURY</name>
<dbReference type="FunFam" id="3.90.930.12:FF:000008">
    <property type="entry name" value="50S ribosomal protein L6"/>
    <property type="match status" value="1"/>
</dbReference>
<dbReference type="GO" id="GO:0022625">
    <property type="term" value="C:cytosolic large ribosomal subunit"/>
    <property type="evidence" value="ECO:0007669"/>
    <property type="project" value="UniProtKB-UniRule"/>
</dbReference>
<evidence type="ECO:0000256" key="3">
    <source>
        <dbReference type="ARBA" id="ARBA00022980"/>
    </source>
</evidence>
<dbReference type="PANTHER" id="PTHR11655:SF16">
    <property type="entry name" value="60S RIBOSOMAL PROTEIN L9"/>
    <property type="match status" value="1"/>
</dbReference>
<dbReference type="InterPro" id="IPR036789">
    <property type="entry name" value="Ribosomal_uL6-like_a/b-dom_sf"/>
</dbReference>
<dbReference type="GO" id="GO:0003735">
    <property type="term" value="F:structural constituent of ribosome"/>
    <property type="evidence" value="ECO:0007669"/>
    <property type="project" value="UniProtKB-UniRule"/>
</dbReference>
<dbReference type="Gene3D" id="3.90.930.12">
    <property type="entry name" value="Ribosomal protein L6, alpha-beta domain"/>
    <property type="match status" value="2"/>
</dbReference>
<keyword evidence="1 5" id="KW-0699">rRNA-binding</keyword>
<dbReference type="InterPro" id="IPR019907">
    <property type="entry name" value="Ribosomal_uL6_arc"/>
</dbReference>
<dbReference type="InterPro" id="IPR000702">
    <property type="entry name" value="Ribosomal_uL6-like"/>
</dbReference>
<dbReference type="GO" id="GO:0002181">
    <property type="term" value="P:cytoplasmic translation"/>
    <property type="evidence" value="ECO:0007669"/>
    <property type="project" value="TreeGrafter"/>
</dbReference>
<keyword evidence="3 5" id="KW-0689">Ribosomal protein</keyword>
<dbReference type="SUPFAM" id="SSF56053">
    <property type="entry name" value="Ribosomal protein L6"/>
    <property type="match status" value="2"/>
</dbReference>
<feature type="domain" description="Large ribosomal subunit protein uL6 alpha-beta" evidence="6">
    <location>
        <begin position="11"/>
        <end position="83"/>
    </location>
</feature>
<comment type="similarity">
    <text evidence="5">Belongs to the universal ribosomal protein uL6 family.</text>
</comment>